<dbReference type="PANTHER" id="PTHR31760:SF0">
    <property type="entry name" value="S-ADENOSYL-L-METHIONINE-DEPENDENT METHYLTRANSFERASES SUPERFAMILY PROTEIN"/>
    <property type="match status" value="1"/>
</dbReference>
<proteinExistence type="inferred from homology"/>
<evidence type="ECO:0000256" key="4">
    <source>
        <dbReference type="ARBA" id="ARBA00022679"/>
    </source>
</evidence>
<protein>
    <recommendedName>
        <fullName evidence="6">Ribosomal RNA small subunit methyltransferase G</fullName>
        <ecNumber evidence="6">2.1.1.170</ecNumber>
    </recommendedName>
    <alternativeName>
        <fullName evidence="6">16S rRNA 7-methylguanosine methyltransferase</fullName>
        <shortName evidence="6">16S rRNA m7G methyltransferase</shortName>
    </alternativeName>
</protein>
<dbReference type="InterPro" id="IPR003682">
    <property type="entry name" value="rRNA_ssu_MeTfrase_G"/>
</dbReference>
<dbReference type="AlphaFoldDB" id="A0A2U2CIS3"/>
<evidence type="ECO:0000313" key="7">
    <source>
        <dbReference type="EMBL" id="PWE31795.1"/>
    </source>
</evidence>
<comment type="caution">
    <text evidence="6">Lacks conserved residue(s) required for the propagation of feature annotation.</text>
</comment>
<dbReference type="GO" id="GO:0070043">
    <property type="term" value="F:rRNA (guanine-N7-)-methyltransferase activity"/>
    <property type="evidence" value="ECO:0007669"/>
    <property type="project" value="UniProtKB-UniRule"/>
</dbReference>
<feature type="binding site" evidence="6">
    <location>
        <position position="93"/>
    </location>
    <ligand>
        <name>S-adenosyl-L-methionine</name>
        <dbReference type="ChEBI" id="CHEBI:59789"/>
    </ligand>
</feature>
<evidence type="ECO:0000256" key="3">
    <source>
        <dbReference type="ARBA" id="ARBA00022603"/>
    </source>
</evidence>
<keyword evidence="2 6" id="KW-0698">rRNA processing</keyword>
<keyword evidence="4 6" id="KW-0808">Transferase</keyword>
<gene>
    <name evidence="6 7" type="primary">rsmG</name>
    <name evidence="7" type="ORF">C4N9_01990</name>
</gene>
<feature type="binding site" evidence="6">
    <location>
        <position position="98"/>
    </location>
    <ligand>
        <name>S-adenosyl-L-methionine</name>
        <dbReference type="ChEBI" id="CHEBI:59789"/>
    </ligand>
</feature>
<accession>A0A2U2CIS3</accession>
<dbReference type="OrthoDB" id="9808773at2"/>
<evidence type="ECO:0000256" key="5">
    <source>
        <dbReference type="ARBA" id="ARBA00022691"/>
    </source>
</evidence>
<sequence length="232" mass="25816">MPPCRRCWRIFVCRKSVTVSRAEEAAEALGFPVSRETLEQLDRFSEALVAWSRRINLIAPNTYADVWSRHVIDSLQIVRYVPAGFPDRWCDIGSGGGLPGIVVAIVASERAPETTVLLVEADKRKSAFLKIISRELGLNTEVVTQRIETADDVKAGIVSARALAPMPELLGYCARHLAPGGACILAKGRNWRQELEAAQQSWHFECDRHDSIVDRDSVVLVLRNLRRLGSLT</sequence>
<dbReference type="NCBIfam" id="TIGR00138">
    <property type="entry name" value="rsmG_gidB"/>
    <property type="match status" value="1"/>
</dbReference>
<dbReference type="SUPFAM" id="SSF53335">
    <property type="entry name" value="S-adenosyl-L-methionine-dependent methyltransferases"/>
    <property type="match status" value="1"/>
</dbReference>
<evidence type="ECO:0000256" key="2">
    <source>
        <dbReference type="ARBA" id="ARBA00022552"/>
    </source>
</evidence>
<comment type="function">
    <text evidence="6">Specifically methylates the N7 position of guanine in position 527 of 16S rRNA.</text>
</comment>
<dbReference type="GO" id="GO:0005829">
    <property type="term" value="C:cytosol"/>
    <property type="evidence" value="ECO:0007669"/>
    <property type="project" value="TreeGrafter"/>
</dbReference>
<comment type="catalytic activity">
    <reaction evidence="6">
        <text>guanosine(527) in 16S rRNA + S-adenosyl-L-methionine = N(7)-methylguanosine(527) in 16S rRNA + S-adenosyl-L-homocysteine</text>
        <dbReference type="Rhea" id="RHEA:42732"/>
        <dbReference type="Rhea" id="RHEA-COMP:10209"/>
        <dbReference type="Rhea" id="RHEA-COMP:10210"/>
        <dbReference type="ChEBI" id="CHEBI:57856"/>
        <dbReference type="ChEBI" id="CHEBI:59789"/>
        <dbReference type="ChEBI" id="CHEBI:74269"/>
        <dbReference type="ChEBI" id="CHEBI:74480"/>
        <dbReference type="EC" id="2.1.1.170"/>
    </reaction>
</comment>
<dbReference type="Proteomes" id="UP000244940">
    <property type="component" value="Unassembled WGS sequence"/>
</dbReference>
<dbReference type="EC" id="2.1.1.170" evidence="6"/>
<evidence type="ECO:0000256" key="6">
    <source>
        <dbReference type="HAMAP-Rule" id="MF_00074"/>
    </source>
</evidence>
<reference evidence="7 8" key="1">
    <citation type="submission" date="2018-05" db="EMBL/GenBank/DDBJ databases">
        <title>Pararhodobacter marina sp. nov., isolated from deep-sea water of the Indian Ocean.</title>
        <authorList>
            <person name="Lai Q.Sr."/>
            <person name="Liu X."/>
            <person name="Shao Z."/>
        </authorList>
    </citation>
    <scope>NUCLEOTIDE SEQUENCE [LARGE SCALE GENOMIC DNA]</scope>
    <source>
        <strain evidence="7 8">CIC4N-9</strain>
    </source>
</reference>
<keyword evidence="5 6" id="KW-0949">S-adenosyl-L-methionine</keyword>
<organism evidence="7 8">
    <name type="scientific">Pararhodobacter marinus</name>
    <dbReference type="NCBI Taxonomy" id="2184063"/>
    <lineage>
        <taxon>Bacteria</taxon>
        <taxon>Pseudomonadati</taxon>
        <taxon>Pseudomonadota</taxon>
        <taxon>Alphaproteobacteria</taxon>
        <taxon>Rhodobacterales</taxon>
        <taxon>Paracoccaceae</taxon>
        <taxon>Pararhodobacter</taxon>
    </lineage>
</organism>
<dbReference type="PANTHER" id="PTHR31760">
    <property type="entry name" value="S-ADENOSYL-L-METHIONINE-DEPENDENT METHYLTRANSFERASES SUPERFAMILY PROTEIN"/>
    <property type="match status" value="1"/>
</dbReference>
<evidence type="ECO:0000256" key="1">
    <source>
        <dbReference type="ARBA" id="ARBA00022490"/>
    </source>
</evidence>
<dbReference type="EMBL" id="QEYD01000001">
    <property type="protein sequence ID" value="PWE31795.1"/>
    <property type="molecule type" value="Genomic_DNA"/>
</dbReference>
<evidence type="ECO:0000313" key="8">
    <source>
        <dbReference type="Proteomes" id="UP000244940"/>
    </source>
</evidence>
<feature type="binding site" evidence="6">
    <location>
        <begin position="147"/>
        <end position="148"/>
    </location>
    <ligand>
        <name>S-adenosyl-L-methionine</name>
        <dbReference type="ChEBI" id="CHEBI:59789"/>
    </ligand>
</feature>
<dbReference type="InterPro" id="IPR029063">
    <property type="entry name" value="SAM-dependent_MTases_sf"/>
</dbReference>
<keyword evidence="3 6" id="KW-0489">Methyltransferase</keyword>
<comment type="subcellular location">
    <subcellularLocation>
        <location evidence="6">Cytoplasm</location>
    </subcellularLocation>
</comment>
<dbReference type="HAMAP" id="MF_00074">
    <property type="entry name" value="16SrRNA_methyltr_G"/>
    <property type="match status" value="1"/>
</dbReference>
<keyword evidence="8" id="KW-1185">Reference proteome</keyword>
<comment type="caution">
    <text evidence="7">The sequence shown here is derived from an EMBL/GenBank/DDBJ whole genome shotgun (WGS) entry which is preliminary data.</text>
</comment>
<keyword evidence="1 6" id="KW-0963">Cytoplasm</keyword>
<feature type="binding site" evidence="6">
    <location>
        <position position="161"/>
    </location>
    <ligand>
        <name>S-adenosyl-L-methionine</name>
        <dbReference type="ChEBI" id="CHEBI:59789"/>
    </ligand>
</feature>
<comment type="similarity">
    <text evidence="6">Belongs to the methyltransferase superfamily. RNA methyltransferase RsmG family.</text>
</comment>
<dbReference type="Pfam" id="PF02527">
    <property type="entry name" value="GidB"/>
    <property type="match status" value="1"/>
</dbReference>
<name>A0A2U2CIS3_9RHOB</name>
<dbReference type="Gene3D" id="3.40.50.150">
    <property type="entry name" value="Vaccinia Virus protein VP39"/>
    <property type="match status" value="1"/>
</dbReference>